<evidence type="ECO:0000313" key="2">
    <source>
        <dbReference type="Proteomes" id="UP000016491"/>
    </source>
</evidence>
<name>A0ABC9U096_CLOSY</name>
<dbReference type="AlphaFoldDB" id="A0ABC9U096"/>
<comment type="caution">
    <text evidence="1">The sequence shown here is derived from an EMBL/GenBank/DDBJ whole genome shotgun (WGS) entry which is preliminary data.</text>
</comment>
<dbReference type="Proteomes" id="UP000016491">
    <property type="component" value="Unassembled WGS sequence"/>
</dbReference>
<protein>
    <recommendedName>
        <fullName evidence="3">Toxin-antitoxin system, toxin component, RelE domain protein</fullName>
    </recommendedName>
</protein>
<accession>A0ABC9U096</accession>
<reference evidence="1 2" key="1">
    <citation type="submission" date="2013-07" db="EMBL/GenBank/DDBJ databases">
        <authorList>
            <person name="Weinstock G."/>
            <person name="Sodergren E."/>
            <person name="Wylie T."/>
            <person name="Fulton L."/>
            <person name="Fulton R."/>
            <person name="Fronick C."/>
            <person name="O'Laughlin M."/>
            <person name="Godfrey J."/>
            <person name="Miner T."/>
            <person name="Herter B."/>
            <person name="Appelbaum E."/>
            <person name="Cordes M."/>
            <person name="Lek S."/>
            <person name="Wollam A."/>
            <person name="Pepin K.H."/>
            <person name="Palsikar V.B."/>
            <person name="Mitreva M."/>
            <person name="Wilson R.K."/>
        </authorList>
    </citation>
    <scope>NUCLEOTIDE SEQUENCE [LARGE SCALE GENOMIC DNA]</scope>
    <source>
        <strain evidence="1 2">ATCC 14940</strain>
    </source>
</reference>
<gene>
    <name evidence="1" type="ORF">CLOSYM_01441</name>
</gene>
<proteinExistence type="predicted"/>
<organism evidence="1 2">
    <name type="scientific">[Clostridium] symbiosum ATCC 14940</name>
    <dbReference type="NCBI Taxonomy" id="411472"/>
    <lineage>
        <taxon>Bacteria</taxon>
        <taxon>Bacillati</taxon>
        <taxon>Bacillota</taxon>
        <taxon>Clostridia</taxon>
        <taxon>Lachnospirales</taxon>
        <taxon>Lachnospiraceae</taxon>
        <taxon>Otoolea</taxon>
    </lineage>
</organism>
<sequence>MGKPPLPFTRIRKNYIIIQNERYIVSIRYNNTFCAIYCQWGRMEKNWIQ</sequence>
<dbReference type="EMBL" id="AWSU01000118">
    <property type="protein sequence ID" value="ERI78520.1"/>
    <property type="molecule type" value="Genomic_DNA"/>
</dbReference>
<evidence type="ECO:0000313" key="1">
    <source>
        <dbReference type="EMBL" id="ERI78520.1"/>
    </source>
</evidence>
<evidence type="ECO:0008006" key="3">
    <source>
        <dbReference type="Google" id="ProtNLM"/>
    </source>
</evidence>